<evidence type="ECO:0000256" key="1">
    <source>
        <dbReference type="ARBA" id="ARBA00022729"/>
    </source>
</evidence>
<evidence type="ECO:0000259" key="4">
    <source>
        <dbReference type="PROSITE" id="PS51208"/>
    </source>
</evidence>
<dbReference type="Proteomes" id="UP001528850">
    <property type="component" value="Unassembled WGS sequence"/>
</dbReference>
<dbReference type="PROSITE" id="PS51208">
    <property type="entry name" value="AUTOTRANSPORTER"/>
    <property type="match status" value="1"/>
</dbReference>
<organism evidence="5 6">
    <name type="scientific">Luteibacter sahnii</name>
    <dbReference type="NCBI Taxonomy" id="3021977"/>
    <lineage>
        <taxon>Bacteria</taxon>
        <taxon>Pseudomonadati</taxon>
        <taxon>Pseudomonadota</taxon>
        <taxon>Gammaproteobacteria</taxon>
        <taxon>Lysobacterales</taxon>
        <taxon>Rhodanobacteraceae</taxon>
        <taxon>Luteibacter</taxon>
    </lineage>
</organism>
<dbReference type="Gene3D" id="2.40.128.130">
    <property type="entry name" value="Autotransporter beta-domain"/>
    <property type="match status" value="1"/>
</dbReference>
<keyword evidence="6" id="KW-1185">Reference proteome</keyword>
<dbReference type="Pfam" id="PF12951">
    <property type="entry name" value="PATR"/>
    <property type="match status" value="6"/>
</dbReference>
<dbReference type="InterPro" id="IPR036709">
    <property type="entry name" value="Autotransporte_beta_dom_sf"/>
</dbReference>
<dbReference type="Pfam" id="PF18886">
    <property type="entry name" value="DUF5649"/>
    <property type="match status" value="2"/>
</dbReference>
<dbReference type="InterPro" id="IPR024973">
    <property type="entry name" value="ESPR"/>
</dbReference>
<dbReference type="Gene3D" id="2.160.20.20">
    <property type="match status" value="3"/>
</dbReference>
<evidence type="ECO:0000313" key="5">
    <source>
        <dbReference type="EMBL" id="MDF4024741.1"/>
    </source>
</evidence>
<protein>
    <submittedName>
        <fullName evidence="5">Autotransporter outer membrane beta-barrel domain-containing protein</fullName>
    </submittedName>
</protein>
<dbReference type="SMART" id="SM00869">
    <property type="entry name" value="Autotransporter"/>
    <property type="match status" value="1"/>
</dbReference>
<feature type="region of interest" description="Disordered" evidence="3">
    <location>
        <begin position="222"/>
        <end position="248"/>
    </location>
</feature>
<dbReference type="SUPFAM" id="SSF51126">
    <property type="entry name" value="Pectin lyase-like"/>
    <property type="match status" value="5"/>
</dbReference>
<keyword evidence="1" id="KW-0732">Signal</keyword>
<comment type="caution">
    <text evidence="5">The sequence shown here is derived from an EMBL/GenBank/DDBJ whole genome shotgun (WGS) entry which is preliminary data.</text>
</comment>
<accession>A0ABT6B9I9</accession>
<dbReference type="InterPro" id="IPR013425">
    <property type="entry name" value="Autotrns_rpt"/>
</dbReference>
<feature type="domain" description="Autotransporter" evidence="4">
    <location>
        <begin position="1708"/>
        <end position="1982"/>
    </location>
</feature>
<dbReference type="SUPFAM" id="SSF103515">
    <property type="entry name" value="Autotransporter"/>
    <property type="match status" value="1"/>
</dbReference>
<dbReference type="InterPro" id="IPR012332">
    <property type="entry name" value="Autotransporter_pectin_lyase_C"/>
</dbReference>
<dbReference type="InterPro" id="IPR051551">
    <property type="entry name" value="Autotransporter_adhesion"/>
</dbReference>
<reference evidence="5 6" key="1">
    <citation type="journal article" date="2024" name="Curr. Microbiol.">
        <title>Luteibacter sahnii sp. nov., A Novel Yellow-Colored Xanthomonadin Pigment Producing Probiotic Bacterium from Healthy Rice Seed Microbiome.</title>
        <authorList>
            <person name="Jaiswal G."/>
            <person name="Rana R."/>
            <person name="Nayak P.K."/>
            <person name="Chouhan R."/>
            <person name="Gandhi S.G."/>
            <person name="Patel H.K."/>
            <person name="Patil P.B."/>
        </authorList>
    </citation>
    <scope>NUCLEOTIDE SEQUENCE [LARGE SCALE GENOMIC DNA]</scope>
    <source>
        <strain evidence="5 6">PPL201</strain>
    </source>
</reference>
<dbReference type="InterPro" id="IPR011050">
    <property type="entry name" value="Pectin_lyase_fold/virulence"/>
</dbReference>
<evidence type="ECO:0000256" key="3">
    <source>
        <dbReference type="SAM" id="MobiDB-lite"/>
    </source>
</evidence>
<dbReference type="InterPro" id="IPR006315">
    <property type="entry name" value="OM_autotransptr_brl_dom"/>
</dbReference>
<evidence type="ECO:0000256" key="2">
    <source>
        <dbReference type="ARBA" id="ARBA00023026"/>
    </source>
</evidence>
<evidence type="ECO:0000313" key="6">
    <source>
        <dbReference type="Proteomes" id="UP001528850"/>
    </source>
</evidence>
<dbReference type="PANTHER" id="PTHR35037">
    <property type="entry name" value="C-TERMINAL REGION OF AIDA-LIKE PROTEIN"/>
    <property type="match status" value="1"/>
</dbReference>
<dbReference type="InterPro" id="IPR005546">
    <property type="entry name" value="Autotransporte_beta"/>
</dbReference>
<dbReference type="Pfam" id="PF13018">
    <property type="entry name" value="ESPR"/>
    <property type="match status" value="1"/>
</dbReference>
<sequence length="1982" mass="191067">MNRTYRLVWNRALRVVQVASELASSAVTSAAVGTSPHPRPSRFALALLACGLLSLAAPSAAQVCQQCGAAGGTTTSDRAANGGQGNGQGGSAMNIAGTHVDIAGGSSSAGNGGAGATGIDADGSAGPSGGAGGGTGTNVNGAIVGGRGGDGTASLRVPSGGGGGGAAYDGMGDLATGTGSVFIGGAGGTGGTPDSGTGGAGGGGGGAAMIMAGGGSQQLTLGASSSLTGGQGGQGGQSTSAAPTWGGGGGGGGDGVLVLGVNANILVGDRTSLIRGGMGGAGGVSQGVVGNGLDGASGAGIRALGTNLTVTNAGTIQGGDATGGGAAGAGIVTQSNAVITNGGTLSGGIGATDYAPSVVFNGQNSVLMLASGSVVQGVLELASGATATVVSSAASALYGATLDGGDATLTLTRTQALDMGGAITGSGNVVSSGSGAFNLRGINLTGQVNVLGPGQLNVFNGTMQTTGSQHYGGPVRVNQDTTFASSASSIGFNTTIDSQGGAHALTVNAPTGAVTFGGALGATGALSTVTVNANTLAIGAVNAGTLSLSATGDIAQNGDFTVANGSAYATAGSLYLIGAGNTFGGPLQIQANNVDIASRSNLAIGSLSLGASGDLVLASQGTITLPSSVSTQGDIQLTGAMAPGALAARNLTLQATGSLPLAGSLTASGTVSLSSTAAIQQTGGAIVAPQLTVSTPGNVTLTQAGNAIGTVGNVAASTFSLTDSVPVTFNGNVQVGTFDLAASQGATITGSVTANTVANVAAGTVLNVGNGGTLGALAADVIDQGTLAFNRSDTARFTEALGGSGLLVQRGTGKLLFDGDGSAFQGRTQVLGGELVVGSVAGSAATLAGPVDVAAGASLGGHGRIVGNVTMATGSVLSPGNSIGTLSVDGDVSLAQGTSITAELGASGVGDTVAVNGNLALGGVMVNVVDAGGMGPGVYKLFSYTGTLALTHGGIALGSTPVGQSLQLVTLTGDRRINLVDTTNTTLNYWNANGAANATQMGGGSGTWSVTSPVWTDAQGSLTAAMTPQPGFAVFGGASGQVTVDGSAGAVTVSGMQFLSDGYQVSGDPLALVSGGLAPTVRVGDGSASSAGYVATLGSVLTGNQGLTKTDAGTLVLGGDNLYTGGTTIQGGTLAVADDRNLGDASGHVVLQGGTLRITGTAYDATSRALELFSSGGIDIADANNTFRWNGPITGVGQLTKRGAGTLEIDTAQSISGNTFVDGGTLRIGAAAAMGNGALGVRDGATFEAGADGIALSNPLLLAGNATLAVNGTDTLTLEGNVTDDATTGVLVSGTLRKTGTGTLTLTAGGTYSGGTDVEAGTLRVTDGGALGAGAVALHDGTTLALAVPQQSRPLLNPLTLAGQVTVDVDGRVVAAGTIADGATTGNLTKAGSGNLVLLGNAAYGGLTTIAAGTLTVGNGGVQGTLPASIVNHGALVLDRSDDVTYAGTMSGEGGFNKLGNGMLHLTGNSAAVTGTSVIEAGILQLDGTLGGSLAMASGTQLTGSGAAGSASVASGATVSPGGSGSIARLAFHGDLQMAAGSLYAVDVNDAGQSDRLVVDGIARLGGGSVVSLGTGTRWTAMNTYTILSAAGGVNGTFAGVSSNLAFLTPTLAYTATTVNLVLSRNPVAFPAVGVTRNQRAAGGGIEAAGAGAPIYDAVVALDAAGARHAFDNLSGEIHANLRGALADDDRYQRDAINQHLVASYAQGADAAAGAWAATWGHWGDHDGDGNASRLRANGGGVIVGADTGVGSDARIGVALGTGHVSASAGGDDAQGVTRTAALYGGGRLGDVLWQAGALYSRRDIDTHRTVDVTGLAGRLEASQRARSAQAFVEAAYDIRLAHGSIDPFVNLARQQLRTDAARERGGPAALDVAGETTAQTFGTAGLRGRWDLSADGDVGVFGSLGWQHAWGDTGMLSRQRFDAGGDAFVVAGTPIAANAGVANVGLRFTPWTAVTVDAAYTGQFARHARDQSARLSLNWMF</sequence>
<name>A0ABT6B9I9_9GAMM</name>
<dbReference type="InterPro" id="IPR043709">
    <property type="entry name" value="DUF5649"/>
</dbReference>
<dbReference type="NCBIfam" id="TIGR01414">
    <property type="entry name" value="autotrans_barl"/>
    <property type="match status" value="1"/>
</dbReference>
<dbReference type="EMBL" id="JARJJS010000002">
    <property type="protein sequence ID" value="MDF4024741.1"/>
    <property type="molecule type" value="Genomic_DNA"/>
</dbReference>
<feature type="region of interest" description="Disordered" evidence="3">
    <location>
        <begin position="72"/>
        <end position="92"/>
    </location>
</feature>
<keyword evidence="2" id="KW-0843">Virulence</keyword>
<gene>
    <name evidence="5" type="ORF">P3W24_07185</name>
</gene>
<proteinExistence type="predicted"/>
<dbReference type="NCBIfam" id="TIGR02601">
    <property type="entry name" value="autotrns_rpt"/>
    <property type="match status" value="4"/>
</dbReference>
<dbReference type="PANTHER" id="PTHR35037:SF3">
    <property type="entry name" value="C-TERMINAL REGION OF AIDA-LIKE PROTEIN"/>
    <property type="match status" value="1"/>
</dbReference>